<dbReference type="VEuPathDB" id="VectorBase:HLOH_044698"/>
<comment type="caution">
    <text evidence="1">The sequence shown here is derived from an EMBL/GenBank/DDBJ whole genome shotgun (WGS) entry which is preliminary data.</text>
</comment>
<keyword evidence="2" id="KW-1185">Reference proteome</keyword>
<name>A0A9J6H6E5_HAELO</name>
<gene>
    <name evidence="1" type="ORF">HPB48_023556</name>
</gene>
<organism evidence="1 2">
    <name type="scientific">Haemaphysalis longicornis</name>
    <name type="common">Bush tick</name>
    <dbReference type="NCBI Taxonomy" id="44386"/>
    <lineage>
        <taxon>Eukaryota</taxon>
        <taxon>Metazoa</taxon>
        <taxon>Ecdysozoa</taxon>
        <taxon>Arthropoda</taxon>
        <taxon>Chelicerata</taxon>
        <taxon>Arachnida</taxon>
        <taxon>Acari</taxon>
        <taxon>Parasitiformes</taxon>
        <taxon>Ixodida</taxon>
        <taxon>Ixodoidea</taxon>
        <taxon>Ixodidae</taxon>
        <taxon>Haemaphysalinae</taxon>
        <taxon>Haemaphysalis</taxon>
    </lineage>
</organism>
<reference evidence="1 2" key="1">
    <citation type="journal article" date="2020" name="Cell">
        <title>Large-Scale Comparative Analyses of Tick Genomes Elucidate Their Genetic Diversity and Vector Capacities.</title>
        <authorList>
            <consortium name="Tick Genome and Microbiome Consortium (TIGMIC)"/>
            <person name="Jia N."/>
            <person name="Wang J."/>
            <person name="Shi W."/>
            <person name="Du L."/>
            <person name="Sun Y."/>
            <person name="Zhan W."/>
            <person name="Jiang J.F."/>
            <person name="Wang Q."/>
            <person name="Zhang B."/>
            <person name="Ji P."/>
            <person name="Bell-Sakyi L."/>
            <person name="Cui X.M."/>
            <person name="Yuan T.T."/>
            <person name="Jiang B.G."/>
            <person name="Yang W.F."/>
            <person name="Lam T.T."/>
            <person name="Chang Q.C."/>
            <person name="Ding S.J."/>
            <person name="Wang X.J."/>
            <person name="Zhu J.G."/>
            <person name="Ruan X.D."/>
            <person name="Zhao L."/>
            <person name="Wei J.T."/>
            <person name="Ye R.Z."/>
            <person name="Que T.C."/>
            <person name="Du C.H."/>
            <person name="Zhou Y.H."/>
            <person name="Cheng J.X."/>
            <person name="Dai P.F."/>
            <person name="Guo W.B."/>
            <person name="Han X.H."/>
            <person name="Huang E.J."/>
            <person name="Li L.F."/>
            <person name="Wei W."/>
            <person name="Gao Y.C."/>
            <person name="Liu J.Z."/>
            <person name="Shao H.Z."/>
            <person name="Wang X."/>
            <person name="Wang C.C."/>
            <person name="Yang T.C."/>
            <person name="Huo Q.B."/>
            <person name="Li W."/>
            <person name="Chen H.Y."/>
            <person name="Chen S.E."/>
            <person name="Zhou L.G."/>
            <person name="Ni X.B."/>
            <person name="Tian J.H."/>
            <person name="Sheng Y."/>
            <person name="Liu T."/>
            <person name="Pan Y.S."/>
            <person name="Xia L.Y."/>
            <person name="Li J."/>
            <person name="Zhao F."/>
            <person name="Cao W.C."/>
        </authorList>
    </citation>
    <scope>NUCLEOTIDE SEQUENCE [LARGE SCALE GENOMIC DNA]</scope>
    <source>
        <strain evidence="1">HaeL-2018</strain>
    </source>
</reference>
<protein>
    <submittedName>
        <fullName evidence="1">Uncharacterized protein</fullName>
    </submittedName>
</protein>
<proteinExistence type="predicted"/>
<accession>A0A9J6H6E5</accession>
<dbReference type="OrthoDB" id="8036689at2759"/>
<dbReference type="InterPro" id="IPR008042">
    <property type="entry name" value="Retrotrans_Pao"/>
</dbReference>
<evidence type="ECO:0000313" key="2">
    <source>
        <dbReference type="Proteomes" id="UP000821853"/>
    </source>
</evidence>
<dbReference type="Pfam" id="PF05380">
    <property type="entry name" value="Peptidase_A17"/>
    <property type="match status" value="1"/>
</dbReference>
<dbReference type="Proteomes" id="UP000821853">
    <property type="component" value="Unassembled WGS sequence"/>
</dbReference>
<evidence type="ECO:0000313" key="1">
    <source>
        <dbReference type="EMBL" id="KAH9382924.1"/>
    </source>
</evidence>
<dbReference type="EMBL" id="JABSTR010000669">
    <property type="protein sequence ID" value="KAH9382924.1"/>
    <property type="molecule type" value="Genomic_DNA"/>
</dbReference>
<sequence>MPYEAVAYLTLEGENGTRSTTLVSKQRVAPGKEITLARLELMHACSLVDCVAIFWKPSSNSHQTSTYGQIQQQHSIGFMKMLAAGSSSHTTESLKFNASRTSAYVDIIREEKI</sequence>
<dbReference type="AlphaFoldDB" id="A0A9J6H6E5"/>